<feature type="compositionally biased region" description="Acidic residues" evidence="1">
    <location>
        <begin position="199"/>
        <end position="208"/>
    </location>
</feature>
<sequence>MADRTLKREAEDNDMLIMLSLTRGSDNLAGNGQLGGKRSELWGNTGQEVSAHEKDVFELTTKLLDKHSYSLPAQDLKAMLKWTASQLPEITLSTIFTADLWDNMGDNLRKTTMKGDKTAAQLLPSWSVFFEAFKAQEKFHAKGKGAAAYFPSAAHPQSSLQPEETVSLLVQPLASPLVTKRAKDSSKSIGAFAAGYCPDDNEDNEGDPFDSGPVNPEKEPDLYPPDPNPNHTWLHLKQ</sequence>
<dbReference type="OrthoDB" id="9401179at2759"/>
<evidence type="ECO:0000256" key="1">
    <source>
        <dbReference type="SAM" id="MobiDB-lite"/>
    </source>
</evidence>
<name>A0A3M0KBD0_HIRRU</name>
<proteinExistence type="predicted"/>
<organism evidence="2 4">
    <name type="scientific">Hirundo rustica rustica</name>
    <dbReference type="NCBI Taxonomy" id="333673"/>
    <lineage>
        <taxon>Eukaryota</taxon>
        <taxon>Metazoa</taxon>
        <taxon>Chordata</taxon>
        <taxon>Craniata</taxon>
        <taxon>Vertebrata</taxon>
        <taxon>Euteleostomi</taxon>
        <taxon>Archelosauria</taxon>
        <taxon>Archosauria</taxon>
        <taxon>Dinosauria</taxon>
        <taxon>Saurischia</taxon>
        <taxon>Theropoda</taxon>
        <taxon>Coelurosauria</taxon>
        <taxon>Aves</taxon>
        <taxon>Neognathae</taxon>
        <taxon>Neoaves</taxon>
        <taxon>Telluraves</taxon>
        <taxon>Australaves</taxon>
        <taxon>Passeriformes</taxon>
        <taxon>Sylvioidea</taxon>
        <taxon>Hirundinidae</taxon>
        <taxon>Hirundo</taxon>
    </lineage>
</organism>
<dbReference type="Gene3D" id="1.10.150.490">
    <property type="entry name" value="Retroviral GAG p10 protein"/>
    <property type="match status" value="1"/>
</dbReference>
<accession>A0A3M0KBD0</accession>
<feature type="region of interest" description="Disordered" evidence="1">
    <location>
        <begin position="192"/>
        <end position="238"/>
    </location>
</feature>
<dbReference type="AlphaFoldDB" id="A0A3M0KBD0"/>
<comment type="caution">
    <text evidence="2">The sequence shown here is derived from an EMBL/GenBank/DDBJ whole genome shotgun (WGS) entry which is preliminary data.</text>
</comment>
<evidence type="ECO:0000313" key="4">
    <source>
        <dbReference type="Proteomes" id="UP000269221"/>
    </source>
</evidence>
<evidence type="ECO:0000313" key="2">
    <source>
        <dbReference type="EMBL" id="RMC10513.1"/>
    </source>
</evidence>
<dbReference type="InterPro" id="IPR038124">
    <property type="entry name" value="B_retro_matrix_sf"/>
</dbReference>
<dbReference type="EMBL" id="QRBI01000112">
    <property type="protein sequence ID" value="RMC10513.1"/>
    <property type="molecule type" value="Genomic_DNA"/>
</dbReference>
<reference evidence="2 4" key="1">
    <citation type="submission" date="2018-07" db="EMBL/GenBank/DDBJ databases">
        <title>A high quality draft genome assembly of the barn swallow (H. rustica rustica).</title>
        <authorList>
            <person name="Formenti G."/>
            <person name="Chiara M."/>
            <person name="Poveda L."/>
            <person name="Francoijs K.-J."/>
            <person name="Bonisoli-Alquati A."/>
            <person name="Canova L."/>
            <person name="Gianfranceschi L."/>
            <person name="Horner D.S."/>
            <person name="Saino N."/>
        </authorList>
    </citation>
    <scope>NUCLEOTIDE SEQUENCE [LARGE SCALE GENOMIC DNA]</scope>
    <source>
        <strain evidence="2">Chelidonia</strain>
        <tissue evidence="2">Blood</tissue>
    </source>
</reference>
<protein>
    <submittedName>
        <fullName evidence="2">Uncharacterized protein</fullName>
    </submittedName>
</protein>
<keyword evidence="4" id="KW-1185">Reference proteome</keyword>
<evidence type="ECO:0000313" key="3">
    <source>
        <dbReference type="EMBL" id="RMC10518.1"/>
    </source>
</evidence>
<gene>
    <name evidence="2" type="ORF">DUI87_13318</name>
    <name evidence="3" type="ORF">DUI87_13323</name>
</gene>
<dbReference type="EMBL" id="QRBI01000112">
    <property type="protein sequence ID" value="RMC10518.1"/>
    <property type="molecule type" value="Genomic_DNA"/>
</dbReference>
<dbReference type="Proteomes" id="UP000269221">
    <property type="component" value="Unassembled WGS sequence"/>
</dbReference>